<proteinExistence type="predicted"/>
<name>A0A7T6Z1W6_9BACI</name>
<dbReference type="EMBL" id="CP054705">
    <property type="protein sequence ID" value="QQK75445.1"/>
    <property type="molecule type" value="Genomic_DNA"/>
</dbReference>
<dbReference type="InterPro" id="IPR036291">
    <property type="entry name" value="NAD(P)-bd_dom_sf"/>
</dbReference>
<accession>A0A7T6Z1W6</accession>
<feature type="domain" description="NAD(P)-binding" evidence="1">
    <location>
        <begin position="7"/>
        <end position="171"/>
    </location>
</feature>
<dbReference type="PANTHER" id="PTHR43162">
    <property type="match status" value="1"/>
</dbReference>
<dbReference type="Gene3D" id="3.40.50.720">
    <property type="entry name" value="NAD(P)-binding Rossmann-like Domain"/>
    <property type="match status" value="1"/>
</dbReference>
<dbReference type="PANTHER" id="PTHR43162:SF1">
    <property type="entry name" value="PRESTALK A DIFFERENTIATION PROTEIN A"/>
    <property type="match status" value="1"/>
</dbReference>
<keyword evidence="3" id="KW-1185">Reference proteome</keyword>
<evidence type="ECO:0000259" key="1">
    <source>
        <dbReference type="Pfam" id="PF13460"/>
    </source>
</evidence>
<evidence type="ECO:0000313" key="3">
    <source>
        <dbReference type="Proteomes" id="UP000595823"/>
    </source>
</evidence>
<gene>
    <name evidence="2" type="ORF">HUG15_07525</name>
</gene>
<dbReference type="Gene3D" id="3.90.25.10">
    <property type="entry name" value="UDP-galactose 4-epimerase, domain 1"/>
    <property type="match status" value="1"/>
</dbReference>
<dbReference type="Proteomes" id="UP000595823">
    <property type="component" value="Chromosome"/>
</dbReference>
<reference evidence="2 3" key="1">
    <citation type="submission" date="2020-06" db="EMBL/GenBank/DDBJ databases">
        <title>Genomic analysis of Salicibibacter sp. NKC5-3.</title>
        <authorList>
            <person name="Oh Y.J."/>
        </authorList>
    </citation>
    <scope>NUCLEOTIDE SEQUENCE [LARGE SCALE GENOMIC DNA]</scope>
    <source>
        <strain evidence="2 3">NKC5-3</strain>
    </source>
</reference>
<dbReference type="InterPro" id="IPR051604">
    <property type="entry name" value="Ergot_Alk_Oxidoreductase"/>
</dbReference>
<dbReference type="InterPro" id="IPR016040">
    <property type="entry name" value="NAD(P)-bd_dom"/>
</dbReference>
<sequence length="274" mass="29976">MTVLVTGATGTVGRHVVEQLVNKDVQVRAVSRHPERANLPEGVEVVAGDLKSPETLIPAFRGVTALYLITSSDQADATLETNPQVVELAEKAGVQSVSLLTVYGDGPVEQAIKNSRLEWAFVQPVGFMANAIDDWQESIRKEGVVRTLGGGKRSAIIHEADIAAVFVETLLENRHHGNVYTLTGPEALSTIEQVEIISKGIGKEIKFKELTEEEARREWQEVGLDDESIDFMVQMSDNPPEIGYTVLPTVEEVTGRPAKTFAAWVSEHKSAFME</sequence>
<organism evidence="2 3">
    <name type="scientific">Salicibibacter cibarius</name>
    <dbReference type="NCBI Taxonomy" id="2743000"/>
    <lineage>
        <taxon>Bacteria</taxon>
        <taxon>Bacillati</taxon>
        <taxon>Bacillota</taxon>
        <taxon>Bacilli</taxon>
        <taxon>Bacillales</taxon>
        <taxon>Bacillaceae</taxon>
        <taxon>Salicibibacter</taxon>
    </lineage>
</organism>
<dbReference type="AlphaFoldDB" id="A0A7T6Z1W6"/>
<protein>
    <submittedName>
        <fullName evidence="2">NAD(P)H-binding protein</fullName>
    </submittedName>
</protein>
<evidence type="ECO:0000313" key="2">
    <source>
        <dbReference type="EMBL" id="QQK75445.1"/>
    </source>
</evidence>
<dbReference type="KEGG" id="scia:HUG15_07525"/>
<dbReference type="Pfam" id="PF13460">
    <property type="entry name" value="NAD_binding_10"/>
    <property type="match status" value="1"/>
</dbReference>
<dbReference type="SUPFAM" id="SSF51735">
    <property type="entry name" value="NAD(P)-binding Rossmann-fold domains"/>
    <property type="match status" value="1"/>
</dbReference>
<dbReference type="RefSeq" id="WP_200128085.1">
    <property type="nucleotide sequence ID" value="NZ_CP054705.1"/>
</dbReference>